<dbReference type="EMBL" id="LAZR01013623">
    <property type="protein sequence ID" value="KKM21114.1"/>
    <property type="molecule type" value="Genomic_DNA"/>
</dbReference>
<evidence type="ECO:0000256" key="5">
    <source>
        <dbReference type="ARBA" id="ARBA00022679"/>
    </source>
</evidence>
<dbReference type="AlphaFoldDB" id="A0A0F9IMU5"/>
<dbReference type="PANTHER" id="PTHR34265:SF1">
    <property type="entry name" value="TYPE III PANTOTHENATE KINASE"/>
    <property type="match status" value="1"/>
</dbReference>
<keyword evidence="10" id="KW-0173">Coenzyme A biosynthesis</keyword>
<sequence>MLMLLALDIGNSAMKAGLFTKGGSLERTGRIELAGLADPAGPADPATPHERASLLIDRLKEFLNGKVSSGAKLTGAALASVVPGATAEVAEAVETLLTGHPPLVLTHETDSGLVLDIAEPSTLGADRIAGALGAVHAIGAPVAVVDLGTATTVGFVVEGDTPESAVFRGGAIWPGLA</sequence>
<dbReference type="InterPro" id="IPR004619">
    <property type="entry name" value="Type_III_PanK"/>
</dbReference>
<evidence type="ECO:0000256" key="11">
    <source>
        <dbReference type="ARBA" id="ARBA00038036"/>
    </source>
</evidence>
<evidence type="ECO:0000256" key="2">
    <source>
        <dbReference type="ARBA" id="ARBA00004496"/>
    </source>
</evidence>
<evidence type="ECO:0000256" key="1">
    <source>
        <dbReference type="ARBA" id="ARBA00001958"/>
    </source>
</evidence>
<evidence type="ECO:0000256" key="7">
    <source>
        <dbReference type="ARBA" id="ARBA00022777"/>
    </source>
</evidence>
<evidence type="ECO:0000313" key="13">
    <source>
        <dbReference type="EMBL" id="KKM21114.1"/>
    </source>
</evidence>
<evidence type="ECO:0000256" key="10">
    <source>
        <dbReference type="ARBA" id="ARBA00022993"/>
    </source>
</evidence>
<keyword evidence="4" id="KW-0963">Cytoplasm</keyword>
<dbReference type="Gene3D" id="3.30.420.40">
    <property type="match status" value="2"/>
</dbReference>
<accession>A0A0F9IMU5</accession>
<feature type="non-terminal residue" evidence="13">
    <location>
        <position position="177"/>
    </location>
</feature>
<keyword evidence="5" id="KW-0808">Transferase</keyword>
<organism evidence="13">
    <name type="scientific">marine sediment metagenome</name>
    <dbReference type="NCBI Taxonomy" id="412755"/>
    <lineage>
        <taxon>unclassified sequences</taxon>
        <taxon>metagenomes</taxon>
        <taxon>ecological metagenomes</taxon>
    </lineage>
</organism>
<dbReference type="GO" id="GO:0004594">
    <property type="term" value="F:pantothenate kinase activity"/>
    <property type="evidence" value="ECO:0007669"/>
    <property type="project" value="InterPro"/>
</dbReference>
<dbReference type="InterPro" id="IPR043129">
    <property type="entry name" value="ATPase_NBD"/>
</dbReference>
<evidence type="ECO:0000256" key="9">
    <source>
        <dbReference type="ARBA" id="ARBA00022958"/>
    </source>
</evidence>
<evidence type="ECO:0000256" key="6">
    <source>
        <dbReference type="ARBA" id="ARBA00022741"/>
    </source>
</evidence>
<keyword evidence="9" id="KW-0630">Potassium</keyword>
<reference evidence="13" key="1">
    <citation type="journal article" date="2015" name="Nature">
        <title>Complex archaea that bridge the gap between prokaryotes and eukaryotes.</title>
        <authorList>
            <person name="Spang A."/>
            <person name="Saw J.H."/>
            <person name="Jorgensen S.L."/>
            <person name="Zaremba-Niedzwiedzka K."/>
            <person name="Martijn J."/>
            <person name="Lind A.E."/>
            <person name="van Eijk R."/>
            <person name="Schleper C."/>
            <person name="Guy L."/>
            <person name="Ettema T.J."/>
        </authorList>
    </citation>
    <scope>NUCLEOTIDE SEQUENCE</scope>
</reference>
<dbReference type="NCBIfam" id="TIGR00671">
    <property type="entry name" value="baf"/>
    <property type="match status" value="1"/>
</dbReference>
<keyword evidence="8" id="KW-0067">ATP-binding</keyword>
<keyword evidence="7" id="KW-0418">Kinase</keyword>
<proteinExistence type="inferred from homology"/>
<dbReference type="GO" id="GO:0005737">
    <property type="term" value="C:cytoplasm"/>
    <property type="evidence" value="ECO:0007669"/>
    <property type="project" value="UniProtKB-SubCell"/>
</dbReference>
<keyword evidence="6" id="KW-0547">Nucleotide-binding</keyword>
<dbReference type="GO" id="GO:0005524">
    <property type="term" value="F:ATP binding"/>
    <property type="evidence" value="ECO:0007669"/>
    <property type="project" value="UniProtKB-KW"/>
</dbReference>
<comment type="caution">
    <text evidence="13">The sequence shown here is derived from an EMBL/GenBank/DDBJ whole genome shotgun (WGS) entry which is preliminary data.</text>
</comment>
<evidence type="ECO:0000256" key="4">
    <source>
        <dbReference type="ARBA" id="ARBA00022490"/>
    </source>
</evidence>
<name>A0A0F9IMU5_9ZZZZ</name>
<evidence type="ECO:0000256" key="8">
    <source>
        <dbReference type="ARBA" id="ARBA00022840"/>
    </source>
</evidence>
<comment type="similarity">
    <text evidence="11">Belongs to the type III pantothenate kinase family.</text>
</comment>
<dbReference type="Pfam" id="PF03309">
    <property type="entry name" value="Pan_kinase"/>
    <property type="match status" value="1"/>
</dbReference>
<protein>
    <recommendedName>
        <fullName evidence="12">Type III pantothenate kinase</fullName>
    </recommendedName>
</protein>
<comment type="subunit">
    <text evidence="3">Homodimer.</text>
</comment>
<dbReference type="PANTHER" id="PTHR34265">
    <property type="entry name" value="TYPE III PANTOTHENATE KINASE"/>
    <property type="match status" value="1"/>
</dbReference>
<evidence type="ECO:0000256" key="3">
    <source>
        <dbReference type="ARBA" id="ARBA00011738"/>
    </source>
</evidence>
<dbReference type="GO" id="GO:0015937">
    <property type="term" value="P:coenzyme A biosynthetic process"/>
    <property type="evidence" value="ECO:0007669"/>
    <property type="project" value="UniProtKB-KW"/>
</dbReference>
<dbReference type="SUPFAM" id="SSF53067">
    <property type="entry name" value="Actin-like ATPase domain"/>
    <property type="match status" value="1"/>
</dbReference>
<comment type="cofactor">
    <cofactor evidence="1">
        <name>K(+)</name>
        <dbReference type="ChEBI" id="CHEBI:29103"/>
    </cofactor>
</comment>
<gene>
    <name evidence="13" type="ORF">LCGC14_1638670</name>
</gene>
<evidence type="ECO:0000256" key="12">
    <source>
        <dbReference type="ARBA" id="ARBA00040883"/>
    </source>
</evidence>
<comment type="subcellular location">
    <subcellularLocation>
        <location evidence="2">Cytoplasm</location>
    </subcellularLocation>
</comment>